<name>A0AAP4FD80_9MICC</name>
<feature type="chain" id="PRO_5042901953" evidence="2">
    <location>
        <begin position="26"/>
        <end position="218"/>
    </location>
</feature>
<reference evidence="4" key="1">
    <citation type="submission" date="2023-05" db="EMBL/GenBank/DDBJ databases">
        <title>Cataloging the Phylogenetic Diversity of Human Bladder Bacteria.</title>
        <authorList>
            <person name="Du J."/>
        </authorList>
    </citation>
    <scope>NUCLEOTIDE SEQUENCE</scope>
    <source>
        <strain evidence="4">UMB9978</strain>
    </source>
</reference>
<proteinExistence type="predicted"/>
<feature type="domain" description="PepSY" evidence="3">
    <location>
        <begin position="162"/>
        <end position="216"/>
    </location>
</feature>
<feature type="compositionally biased region" description="Low complexity" evidence="1">
    <location>
        <begin position="23"/>
        <end position="46"/>
    </location>
</feature>
<feature type="region of interest" description="Disordered" evidence="1">
    <location>
        <begin position="23"/>
        <end position="88"/>
    </location>
</feature>
<protein>
    <submittedName>
        <fullName evidence="4">PepSY domain-containing protein</fullName>
    </submittedName>
</protein>
<evidence type="ECO:0000256" key="2">
    <source>
        <dbReference type="SAM" id="SignalP"/>
    </source>
</evidence>
<dbReference type="PROSITE" id="PS51257">
    <property type="entry name" value="PROKAR_LIPOPROTEIN"/>
    <property type="match status" value="1"/>
</dbReference>
<comment type="caution">
    <text evidence="4">The sequence shown here is derived from an EMBL/GenBank/DDBJ whole genome shotgun (WGS) entry which is preliminary data.</text>
</comment>
<dbReference type="RefSeq" id="WP_285332569.1">
    <property type="nucleotide sequence ID" value="NZ_JASODW010000002.1"/>
</dbReference>
<organism evidence="4 5">
    <name type="scientific">Pseudoglutamicibacter cumminsii</name>
    <dbReference type="NCBI Taxonomy" id="156979"/>
    <lineage>
        <taxon>Bacteria</taxon>
        <taxon>Bacillati</taxon>
        <taxon>Actinomycetota</taxon>
        <taxon>Actinomycetes</taxon>
        <taxon>Micrococcales</taxon>
        <taxon>Micrococcaceae</taxon>
        <taxon>Pseudoglutamicibacter</taxon>
    </lineage>
</organism>
<dbReference type="Gene3D" id="3.10.450.40">
    <property type="match status" value="2"/>
</dbReference>
<keyword evidence="2" id="KW-0732">Signal</keyword>
<dbReference type="Pfam" id="PF03413">
    <property type="entry name" value="PepSY"/>
    <property type="match status" value="2"/>
</dbReference>
<evidence type="ECO:0000313" key="4">
    <source>
        <dbReference type="EMBL" id="MDK6274631.1"/>
    </source>
</evidence>
<dbReference type="InterPro" id="IPR025711">
    <property type="entry name" value="PepSY"/>
</dbReference>
<evidence type="ECO:0000259" key="3">
    <source>
        <dbReference type="Pfam" id="PF03413"/>
    </source>
</evidence>
<evidence type="ECO:0000313" key="5">
    <source>
        <dbReference type="Proteomes" id="UP001240483"/>
    </source>
</evidence>
<dbReference type="Proteomes" id="UP001240483">
    <property type="component" value="Unassembled WGS sequence"/>
</dbReference>
<feature type="domain" description="PepSY" evidence="3">
    <location>
        <begin position="89"/>
        <end position="131"/>
    </location>
</feature>
<dbReference type="EMBL" id="JASODW010000002">
    <property type="protein sequence ID" value="MDK6274631.1"/>
    <property type="molecule type" value="Genomic_DNA"/>
</dbReference>
<dbReference type="AlphaFoldDB" id="A0AAP4FD80"/>
<evidence type="ECO:0000256" key="1">
    <source>
        <dbReference type="SAM" id="MobiDB-lite"/>
    </source>
</evidence>
<sequence length="218" mass="23498">MEKKHLALTSVAALALALSACGAPAEDNNSSNDNETQQTQETTQNTESEDMASQDTSDDMDDSDEADGSNDNNDAAAPTKGGSKDNALKAIDTAEKEIGGKVVDLDWDDDKSGWEVEVYKGGKVHELKIAADGSKIIERDDVENADADDRREYDAIKTDIHKAIETALKDTPGSLDDVSVDEEQGQIMWNVEIYPEGGGSDVDIYIDVKSGKILKRDS</sequence>
<feature type="compositionally biased region" description="Acidic residues" evidence="1">
    <location>
        <begin position="47"/>
        <end position="68"/>
    </location>
</feature>
<feature type="signal peptide" evidence="2">
    <location>
        <begin position="1"/>
        <end position="25"/>
    </location>
</feature>
<accession>A0AAP4FD80</accession>
<gene>
    <name evidence="4" type="ORF">QP116_02545</name>
</gene>